<reference evidence="2" key="1">
    <citation type="submission" date="2025-08" db="UniProtKB">
        <authorList>
            <consortium name="RefSeq"/>
        </authorList>
    </citation>
    <scope>IDENTIFICATION</scope>
    <source>
        <tissue evidence="2">Whole organism</tissue>
    </source>
</reference>
<dbReference type="PROSITE" id="PS51459">
    <property type="entry name" value="FIDO"/>
    <property type="match status" value="1"/>
</dbReference>
<dbReference type="AlphaFoldDB" id="A0A8B7N3H8"/>
<dbReference type="InterPro" id="IPR003812">
    <property type="entry name" value="Fido"/>
</dbReference>
<dbReference type="PANTHER" id="PTHR13504:SF38">
    <property type="entry name" value="FIDO DOMAIN-CONTAINING PROTEIN"/>
    <property type="match status" value="1"/>
</dbReference>
<evidence type="ECO:0000313" key="2">
    <source>
        <dbReference type="RefSeq" id="XP_018007953.1"/>
    </source>
</evidence>
<dbReference type="KEGG" id="hazt:108665688"/>
<organism evidence="1 2">
    <name type="scientific">Hyalella azteca</name>
    <name type="common">Amphipod</name>
    <dbReference type="NCBI Taxonomy" id="294128"/>
    <lineage>
        <taxon>Eukaryota</taxon>
        <taxon>Metazoa</taxon>
        <taxon>Ecdysozoa</taxon>
        <taxon>Arthropoda</taxon>
        <taxon>Crustacea</taxon>
        <taxon>Multicrustacea</taxon>
        <taxon>Malacostraca</taxon>
        <taxon>Eumalacostraca</taxon>
        <taxon>Peracarida</taxon>
        <taxon>Amphipoda</taxon>
        <taxon>Senticaudata</taxon>
        <taxon>Talitrida</taxon>
        <taxon>Talitroidea</taxon>
        <taxon>Hyalellidae</taxon>
        <taxon>Hyalella</taxon>
    </lineage>
</organism>
<dbReference type="RefSeq" id="XP_018007953.1">
    <property type="nucleotide sequence ID" value="XM_018152464.2"/>
</dbReference>
<gene>
    <name evidence="2" type="primary">LOC108665688</name>
</gene>
<name>A0A8B7N3H8_HYAAZ</name>
<protein>
    <submittedName>
        <fullName evidence="2">Uncharacterized protein LOC108665688</fullName>
    </submittedName>
</protein>
<dbReference type="InterPro" id="IPR040198">
    <property type="entry name" value="Fido_containing"/>
</dbReference>
<dbReference type="Gene3D" id="1.10.3290.10">
    <property type="entry name" value="Fido-like domain"/>
    <property type="match status" value="1"/>
</dbReference>
<dbReference type="OrthoDB" id="6079581at2759"/>
<dbReference type="Proteomes" id="UP000694843">
    <property type="component" value="Unplaced"/>
</dbReference>
<dbReference type="PANTHER" id="PTHR13504">
    <property type="entry name" value="FIDO DOMAIN-CONTAINING PROTEIN DDB_G0283145"/>
    <property type="match status" value="1"/>
</dbReference>
<dbReference type="Pfam" id="PF02661">
    <property type="entry name" value="Fic"/>
    <property type="match status" value="1"/>
</dbReference>
<evidence type="ECO:0000313" key="1">
    <source>
        <dbReference type="Proteomes" id="UP000694843"/>
    </source>
</evidence>
<sequence>MGSQLQESHVKDTIPSIENEATDVGQRDFVARGVYNFLSQLDIPENPLWRGDSNAPSISDMLQEIVLLRTTMRPSDSLEYHEKLYYLKLKFILTANLGEDEGTLDMASTKNAINKTCSNFTREEQVTRNLLDAINHLEAINQDGESKGLLDVEECIQDTHEILMNKLLSSNKLGEFSTEDRFAHYNGKIHYYPRFYSTDDAYKHILQMVDTYNSTVEYIKKSSLEPKLEISLYFRCAAWLLYNFVALHPFSDGNGRMCRLLASHCLYLVCPFPCPIYNVFAPTTRNDYLESVIKAQESGGRNLGPIVALLVESGWYTYRELLGVNACN</sequence>
<accession>A0A8B7N3H8</accession>
<dbReference type="OMA" id="RNDYLES"/>
<dbReference type="GeneID" id="108665688"/>
<dbReference type="InterPro" id="IPR036597">
    <property type="entry name" value="Fido-like_dom_sf"/>
</dbReference>
<dbReference type="SUPFAM" id="SSF140931">
    <property type="entry name" value="Fic-like"/>
    <property type="match status" value="1"/>
</dbReference>
<proteinExistence type="predicted"/>
<keyword evidence="1" id="KW-1185">Reference proteome</keyword>